<organism evidence="4">
    <name type="scientific">Schistocephalus solidus</name>
    <name type="common">Tapeworm</name>
    <dbReference type="NCBI Taxonomy" id="70667"/>
    <lineage>
        <taxon>Eukaryota</taxon>
        <taxon>Metazoa</taxon>
        <taxon>Spiralia</taxon>
        <taxon>Lophotrochozoa</taxon>
        <taxon>Platyhelminthes</taxon>
        <taxon>Cestoda</taxon>
        <taxon>Eucestoda</taxon>
        <taxon>Diphyllobothriidea</taxon>
        <taxon>Diphyllobothriidae</taxon>
        <taxon>Schistocephalus</taxon>
    </lineage>
</organism>
<dbReference type="Proteomes" id="UP000275846">
    <property type="component" value="Unassembled WGS sequence"/>
</dbReference>
<dbReference type="EMBL" id="UYSU01034380">
    <property type="protein sequence ID" value="VDL94312.1"/>
    <property type="molecule type" value="Genomic_DNA"/>
</dbReference>
<evidence type="ECO:0000313" key="4">
    <source>
        <dbReference type="WBParaSite" id="SSLN_0000823101-mRNA-1"/>
    </source>
</evidence>
<dbReference type="STRING" id="70667.A0A183SUM9"/>
<keyword evidence="1" id="KW-0732">Signal</keyword>
<accession>A0A183SUM9</accession>
<evidence type="ECO:0000256" key="1">
    <source>
        <dbReference type="SAM" id="SignalP"/>
    </source>
</evidence>
<dbReference type="AlphaFoldDB" id="A0A183SUM9"/>
<reference evidence="4" key="1">
    <citation type="submission" date="2016-06" db="UniProtKB">
        <authorList>
            <consortium name="WormBaseParasite"/>
        </authorList>
    </citation>
    <scope>IDENTIFICATION</scope>
</reference>
<dbReference type="OrthoDB" id="10342986at2759"/>
<feature type="signal peptide" evidence="1">
    <location>
        <begin position="1"/>
        <end position="28"/>
    </location>
</feature>
<reference evidence="2 3" key="2">
    <citation type="submission" date="2018-11" db="EMBL/GenBank/DDBJ databases">
        <authorList>
            <consortium name="Pathogen Informatics"/>
        </authorList>
    </citation>
    <scope>NUCLEOTIDE SEQUENCE [LARGE SCALE GENOMIC DNA]</scope>
    <source>
        <strain evidence="2 3">NST_G2</strain>
    </source>
</reference>
<proteinExistence type="predicted"/>
<evidence type="ECO:0000313" key="3">
    <source>
        <dbReference type="Proteomes" id="UP000275846"/>
    </source>
</evidence>
<protein>
    <submittedName>
        <fullName evidence="4">ANF_receptor domain-containing protein</fullName>
    </submittedName>
</protein>
<dbReference type="Gene3D" id="3.40.50.2300">
    <property type="match status" value="2"/>
</dbReference>
<gene>
    <name evidence="2" type="ORF">SSLN_LOCUS7927</name>
</gene>
<name>A0A183SUM9_SCHSO</name>
<feature type="chain" id="PRO_5043141293" evidence="1">
    <location>
        <begin position="29"/>
        <end position="364"/>
    </location>
</feature>
<evidence type="ECO:0000313" key="2">
    <source>
        <dbReference type="EMBL" id="VDL94312.1"/>
    </source>
</evidence>
<sequence length="364" mass="38690">MALRAETLFSVTLIHIIAELFFNSAVAAATARRHLDFDRIDVPIAGLFEAGSVSESAFSFAVYSYNKNTRNPFRLLPKLGILPNPDASALLEKFCELTSERVAAAFVGELAVDDHSSGQLLADTASAVQVPLFAPLKGANFKAASRSSSSSSSLAESPSSYVSSLLPPATKALSDILVRENWTSFAYVTTSVSGLQRLQSLLAEMESSGNRSLVDVTAHLVARGEDALTTLSALDTSFKKRDVAKRILIDTIAGDSIAGSGGEGGSVSGAGGFDSKPLTTTTTTTGSTANLMKLFSYLGMNRKEYSYLFAGLNIADLDISDYTHSGVRLAGYRLLDPEVGGVFYVFSSLKTVLTNLKNHIKLSI</sequence>
<keyword evidence="3" id="KW-1185">Reference proteome</keyword>
<dbReference type="WBParaSite" id="SSLN_0000823101-mRNA-1">
    <property type="protein sequence ID" value="SSLN_0000823101-mRNA-1"/>
    <property type="gene ID" value="SSLN_0000823101"/>
</dbReference>